<proteinExistence type="predicted"/>
<accession>A0A835E2Q4</accession>
<dbReference type="FunFam" id="1.20.1280.50:FF:000037">
    <property type="entry name" value="F-box protein SKIP19"/>
    <property type="match status" value="1"/>
</dbReference>
<sequence>MPSSSAHRHHKKLRPSAPATRDWTTLPRDVLLTVFLKLEPREILRGADHVCEAWRHVTLREPVLWRHIDMGRADLSQCCAAMRRGAGQCESFAACWDSNASLRFLVKGAPSLKSLHLCDANTSFAALQVPPEA</sequence>
<comment type="caution">
    <text evidence="3">The sequence shown here is derived from an EMBL/GenBank/DDBJ whole genome shotgun (WGS) entry which is preliminary data.</text>
</comment>
<gene>
    <name evidence="3" type="ORF">HU200_056132</name>
</gene>
<organism evidence="3 4">
    <name type="scientific">Digitaria exilis</name>
    <dbReference type="NCBI Taxonomy" id="1010633"/>
    <lineage>
        <taxon>Eukaryota</taxon>
        <taxon>Viridiplantae</taxon>
        <taxon>Streptophyta</taxon>
        <taxon>Embryophyta</taxon>
        <taxon>Tracheophyta</taxon>
        <taxon>Spermatophyta</taxon>
        <taxon>Magnoliopsida</taxon>
        <taxon>Liliopsida</taxon>
        <taxon>Poales</taxon>
        <taxon>Poaceae</taxon>
        <taxon>PACMAD clade</taxon>
        <taxon>Panicoideae</taxon>
        <taxon>Panicodae</taxon>
        <taxon>Paniceae</taxon>
        <taxon>Anthephorinae</taxon>
        <taxon>Digitaria</taxon>
    </lineage>
</organism>
<evidence type="ECO:0000313" key="4">
    <source>
        <dbReference type="Proteomes" id="UP000636709"/>
    </source>
</evidence>
<name>A0A835E2Q4_9POAL</name>
<dbReference type="EMBL" id="JACEFO010002380">
    <property type="protein sequence ID" value="KAF8662535.1"/>
    <property type="molecule type" value="Genomic_DNA"/>
</dbReference>
<dbReference type="Pfam" id="PF12937">
    <property type="entry name" value="F-box-like"/>
    <property type="match status" value="1"/>
</dbReference>
<dbReference type="OrthoDB" id="2269034at2759"/>
<dbReference type="SUPFAM" id="SSF81383">
    <property type="entry name" value="F-box domain"/>
    <property type="match status" value="1"/>
</dbReference>
<reference evidence="3" key="1">
    <citation type="submission" date="2020-07" db="EMBL/GenBank/DDBJ databases">
        <title>Genome sequence and genetic diversity analysis of an under-domesticated orphan crop, white fonio (Digitaria exilis).</title>
        <authorList>
            <person name="Bennetzen J.L."/>
            <person name="Chen S."/>
            <person name="Ma X."/>
            <person name="Wang X."/>
            <person name="Yssel A.E.J."/>
            <person name="Chaluvadi S.R."/>
            <person name="Johnson M."/>
            <person name="Gangashetty P."/>
            <person name="Hamidou F."/>
            <person name="Sanogo M.D."/>
            <person name="Zwaenepoel A."/>
            <person name="Wallace J."/>
            <person name="Van De Peer Y."/>
            <person name="Van Deynze A."/>
        </authorList>
    </citation>
    <scope>NUCLEOTIDE SEQUENCE</scope>
    <source>
        <tissue evidence="3">Leaves</tissue>
    </source>
</reference>
<evidence type="ECO:0000313" key="3">
    <source>
        <dbReference type="EMBL" id="KAF8662535.1"/>
    </source>
</evidence>
<dbReference type="Gene3D" id="1.20.1280.50">
    <property type="match status" value="1"/>
</dbReference>
<protein>
    <recommendedName>
        <fullName evidence="2">F-box domain-containing protein</fullName>
    </recommendedName>
</protein>
<dbReference type="Proteomes" id="UP000636709">
    <property type="component" value="Unassembled WGS sequence"/>
</dbReference>
<keyword evidence="4" id="KW-1185">Reference proteome</keyword>
<feature type="region of interest" description="Disordered" evidence="1">
    <location>
        <begin position="1"/>
        <end position="20"/>
    </location>
</feature>
<evidence type="ECO:0000259" key="2">
    <source>
        <dbReference type="PROSITE" id="PS50181"/>
    </source>
</evidence>
<dbReference type="PANTHER" id="PTHR38926:SF74">
    <property type="entry name" value="OS08G0193600 PROTEIN"/>
    <property type="match status" value="1"/>
</dbReference>
<dbReference type="InterPro" id="IPR001810">
    <property type="entry name" value="F-box_dom"/>
</dbReference>
<dbReference type="PANTHER" id="PTHR38926">
    <property type="entry name" value="F-BOX DOMAIN CONTAINING PROTEIN, EXPRESSED"/>
    <property type="match status" value="1"/>
</dbReference>
<dbReference type="PROSITE" id="PS50181">
    <property type="entry name" value="FBOX"/>
    <property type="match status" value="1"/>
</dbReference>
<dbReference type="AlphaFoldDB" id="A0A835E2Q4"/>
<feature type="compositionally biased region" description="Basic residues" evidence="1">
    <location>
        <begin position="1"/>
        <end position="14"/>
    </location>
</feature>
<dbReference type="InterPro" id="IPR036047">
    <property type="entry name" value="F-box-like_dom_sf"/>
</dbReference>
<evidence type="ECO:0000256" key="1">
    <source>
        <dbReference type="SAM" id="MobiDB-lite"/>
    </source>
</evidence>
<feature type="domain" description="F-box" evidence="2">
    <location>
        <begin position="20"/>
        <end position="68"/>
    </location>
</feature>